<reference evidence="1 2" key="1">
    <citation type="journal article" date="2016" name="Nat. Commun.">
        <title>Thousands of microbial genomes shed light on interconnected biogeochemical processes in an aquifer system.</title>
        <authorList>
            <person name="Anantharaman K."/>
            <person name="Brown C.T."/>
            <person name="Hug L.A."/>
            <person name="Sharon I."/>
            <person name="Castelle C.J."/>
            <person name="Probst A.J."/>
            <person name="Thomas B.C."/>
            <person name="Singh A."/>
            <person name="Wilkins M.J."/>
            <person name="Karaoz U."/>
            <person name="Brodie E.L."/>
            <person name="Williams K.H."/>
            <person name="Hubbard S.S."/>
            <person name="Banfield J.F."/>
        </authorList>
    </citation>
    <scope>NUCLEOTIDE SEQUENCE [LARGE SCALE GENOMIC DNA]</scope>
</reference>
<protein>
    <submittedName>
        <fullName evidence="1">Uncharacterized protein</fullName>
    </submittedName>
</protein>
<name>A0A1G2B4E4_9BACT</name>
<evidence type="ECO:0000313" key="2">
    <source>
        <dbReference type="Proteomes" id="UP000179164"/>
    </source>
</evidence>
<sequence>MVRGDGAYGHLYYMLLGIFTGKEPMFRTPFFDPLMWSGFGNTPPLARCSAPTRMSRLVTDGPDDLLGH</sequence>
<accession>A0A1G2B4E4</accession>
<proteinExistence type="predicted"/>
<dbReference type="Proteomes" id="UP000179164">
    <property type="component" value="Unassembled WGS sequence"/>
</dbReference>
<organism evidence="1 2">
    <name type="scientific">Candidatus Kerfeldbacteria bacterium RIFCSPLOWO2_01_FULL_48_11</name>
    <dbReference type="NCBI Taxonomy" id="1798543"/>
    <lineage>
        <taxon>Bacteria</taxon>
        <taxon>Candidatus Kerfeldiibacteriota</taxon>
    </lineage>
</organism>
<dbReference type="AlphaFoldDB" id="A0A1G2B4E4"/>
<comment type="caution">
    <text evidence="1">The sequence shown here is derived from an EMBL/GenBank/DDBJ whole genome shotgun (WGS) entry which is preliminary data.</text>
</comment>
<evidence type="ECO:0000313" key="1">
    <source>
        <dbReference type="EMBL" id="OGY83097.1"/>
    </source>
</evidence>
<gene>
    <name evidence="1" type="ORF">A2898_02345</name>
</gene>
<dbReference type="EMBL" id="MHKE01000015">
    <property type="protein sequence ID" value="OGY83097.1"/>
    <property type="molecule type" value="Genomic_DNA"/>
</dbReference>